<accession>A0A8H5LKK8</accession>
<dbReference type="Proteomes" id="UP000559027">
    <property type="component" value="Unassembled WGS sequence"/>
</dbReference>
<protein>
    <recommendedName>
        <fullName evidence="3">F-box domain-containing protein</fullName>
    </recommendedName>
</protein>
<dbReference type="OrthoDB" id="10320734at2759"/>
<dbReference type="AlphaFoldDB" id="A0A8H5LKK8"/>
<sequence length="432" mass="48971">MDQGSRPLQIPYDLLETFFHYAAARRSVRLRTMSLVCRVWRRLGQQALFSLIRIDPLEDNHIFQTQTPVSDYVKDIYLVDHCHTPVQSVLPSELPRLQNFAHFMSTLRSPRSLHIAHPRLTQWEDLPESALPHILELLRRPLFEMLVVHSVLRCLPIVLLTHGVRAQNVVIGNVQCGPKPEGLLATTLCPVQSPSLTSLEIIGNHGISTLVSYCESNNQTAKLFFKNVRHLTLHYTVSKVASWDSSRMASFLRTFEMPFTLRIYSSRSSEPASQEISRTRHAVDSLEHLEIILQLGKILESKIAQRALRDISPFLVELTSPSSLTTLSLQCHASIDGPPTHKGILKQILDLGRSISAALANYHKLEEVSLAVRFRVSFDDQYSMEGSYPGVFAGLDLPRTIATCTIQTHSDQEIYFPLSRGVPEHIFDRMRR</sequence>
<name>A0A8H5LKK8_9AGAR</name>
<dbReference type="EMBL" id="JAACJO010000003">
    <property type="protein sequence ID" value="KAF5360637.1"/>
    <property type="molecule type" value="Genomic_DNA"/>
</dbReference>
<organism evidence="1 2">
    <name type="scientific">Leucocoprinus leucothites</name>
    <dbReference type="NCBI Taxonomy" id="201217"/>
    <lineage>
        <taxon>Eukaryota</taxon>
        <taxon>Fungi</taxon>
        <taxon>Dikarya</taxon>
        <taxon>Basidiomycota</taxon>
        <taxon>Agaricomycotina</taxon>
        <taxon>Agaricomycetes</taxon>
        <taxon>Agaricomycetidae</taxon>
        <taxon>Agaricales</taxon>
        <taxon>Agaricineae</taxon>
        <taxon>Agaricaceae</taxon>
        <taxon>Leucocoprinus</taxon>
    </lineage>
</organism>
<evidence type="ECO:0000313" key="2">
    <source>
        <dbReference type="Proteomes" id="UP000559027"/>
    </source>
</evidence>
<proteinExistence type="predicted"/>
<dbReference type="InterPro" id="IPR016129">
    <property type="entry name" value="Caspase_his_AS"/>
</dbReference>
<dbReference type="PROSITE" id="PS01121">
    <property type="entry name" value="CASPASE_HIS"/>
    <property type="match status" value="1"/>
</dbReference>
<keyword evidence="2" id="KW-1185">Reference proteome</keyword>
<comment type="caution">
    <text evidence="1">The sequence shown here is derived from an EMBL/GenBank/DDBJ whole genome shotgun (WGS) entry which is preliminary data.</text>
</comment>
<reference evidence="1 2" key="1">
    <citation type="journal article" date="2020" name="ISME J.">
        <title>Uncovering the hidden diversity of litter-decomposition mechanisms in mushroom-forming fungi.</title>
        <authorList>
            <person name="Floudas D."/>
            <person name="Bentzer J."/>
            <person name="Ahren D."/>
            <person name="Johansson T."/>
            <person name="Persson P."/>
            <person name="Tunlid A."/>
        </authorList>
    </citation>
    <scope>NUCLEOTIDE SEQUENCE [LARGE SCALE GENOMIC DNA]</scope>
    <source>
        <strain evidence="1 2">CBS 146.42</strain>
    </source>
</reference>
<evidence type="ECO:0000313" key="1">
    <source>
        <dbReference type="EMBL" id="KAF5360637.1"/>
    </source>
</evidence>
<gene>
    <name evidence="1" type="ORF">D9756_005133</name>
</gene>
<evidence type="ECO:0008006" key="3">
    <source>
        <dbReference type="Google" id="ProtNLM"/>
    </source>
</evidence>